<evidence type="ECO:0000256" key="3">
    <source>
        <dbReference type="ARBA" id="ARBA00023172"/>
    </source>
</evidence>
<keyword evidence="1" id="KW-0229">DNA integration</keyword>
<organism evidence="7 8">
    <name type="scientific">Actinoalloteichus hymeniacidonis</name>
    <dbReference type="NCBI Taxonomy" id="340345"/>
    <lineage>
        <taxon>Bacteria</taxon>
        <taxon>Bacillati</taxon>
        <taxon>Actinomycetota</taxon>
        <taxon>Actinomycetes</taxon>
        <taxon>Pseudonocardiales</taxon>
        <taxon>Pseudonocardiaceae</taxon>
        <taxon>Actinoalloteichus</taxon>
    </lineage>
</organism>
<dbReference type="PROSITE" id="PS51898">
    <property type="entry name" value="TYR_RECOMBINASE"/>
    <property type="match status" value="1"/>
</dbReference>
<dbReference type="InterPro" id="IPR011010">
    <property type="entry name" value="DNA_brk_join_enz"/>
</dbReference>
<dbReference type="SUPFAM" id="SSF56349">
    <property type="entry name" value="DNA breaking-rejoining enzymes"/>
    <property type="match status" value="1"/>
</dbReference>
<name>A0AAC9HMH8_9PSEU</name>
<feature type="domain" description="Tyr recombinase" evidence="5">
    <location>
        <begin position="199"/>
        <end position="399"/>
    </location>
</feature>
<dbReference type="GO" id="GO:0015074">
    <property type="term" value="P:DNA integration"/>
    <property type="evidence" value="ECO:0007669"/>
    <property type="project" value="UniProtKB-KW"/>
</dbReference>
<evidence type="ECO:0000259" key="6">
    <source>
        <dbReference type="PROSITE" id="PS51900"/>
    </source>
</evidence>
<protein>
    <submittedName>
        <fullName evidence="7">Site-specific recombinase XerD</fullName>
    </submittedName>
</protein>
<dbReference type="InterPro" id="IPR002104">
    <property type="entry name" value="Integrase_catalytic"/>
</dbReference>
<dbReference type="InterPro" id="IPR010998">
    <property type="entry name" value="Integrase_recombinase_N"/>
</dbReference>
<sequence length="406" mass="45553">MAGRTRANGEGSIFPYRNGFGAYVWVRTPTGDKKRKYVYGKTRDEVHDKWVKLHQAAKAGPVATAVPRLDEFLQYWLTEVIKPNRAPLTFVNYELFVRLYIIPGLGDRRLDRMQVRDVQSWVNKIPSICQCCAQGKDERRASKDRRCCARGACCGESPSSRTVSDIRACLRSALSHAIREELITKNAAALVTLPTVRKRKHRAWSSDEVRRFLESARDGADPMYAGYVLAVVLGLRKGEVLGLTWDAVDFEARELRISHQLQRASGALLHRETKTAASDDTLPLPEIVVAALVRRRQQQDADRRALGSGWPPGGLVFTTKFGAPVDPRNFNRSWDRRLSKSEVRKITVHDARRSCATLLADLGVHPRVIMRILRHAQVGVTMEIYTQASSKATQAALIRLGESLDG</sequence>
<gene>
    <name evidence="7" type="ORF">TL08_03295</name>
</gene>
<dbReference type="InterPro" id="IPR004107">
    <property type="entry name" value="Integrase_SAM-like_N"/>
</dbReference>
<reference evidence="8" key="1">
    <citation type="submission" date="2016-03" db="EMBL/GenBank/DDBJ databases">
        <title>Complete genome sequence of the type strain Actinoalloteichus hymeniacidonis DSM 45092.</title>
        <authorList>
            <person name="Schaffert L."/>
            <person name="Albersmeier A."/>
            <person name="Winkler A."/>
            <person name="Kalinowski J."/>
            <person name="Zotchev S."/>
            <person name="Ruckert C."/>
        </authorList>
    </citation>
    <scope>NUCLEOTIDE SEQUENCE [LARGE SCALE GENOMIC DNA]</scope>
    <source>
        <strain evidence="8">HPA177(T) (DSM 45092(T))</strain>
    </source>
</reference>
<dbReference type="Proteomes" id="UP000095210">
    <property type="component" value="Chromosome"/>
</dbReference>
<accession>A0AAC9HMH8</accession>
<dbReference type="InterPro" id="IPR013762">
    <property type="entry name" value="Integrase-like_cat_sf"/>
</dbReference>
<keyword evidence="2 4" id="KW-0238">DNA-binding</keyword>
<dbReference type="KEGG" id="ahm:TL08_03295"/>
<keyword evidence="8" id="KW-1185">Reference proteome</keyword>
<evidence type="ECO:0000256" key="1">
    <source>
        <dbReference type="ARBA" id="ARBA00022908"/>
    </source>
</evidence>
<dbReference type="EMBL" id="CP014859">
    <property type="protein sequence ID" value="AOS61491.1"/>
    <property type="molecule type" value="Genomic_DNA"/>
</dbReference>
<dbReference type="Pfam" id="PF00589">
    <property type="entry name" value="Phage_integrase"/>
    <property type="match status" value="1"/>
</dbReference>
<dbReference type="InterPro" id="IPR050090">
    <property type="entry name" value="Tyrosine_recombinase_XerCD"/>
</dbReference>
<dbReference type="PANTHER" id="PTHR30349:SF91">
    <property type="entry name" value="INTA PROTEIN"/>
    <property type="match status" value="1"/>
</dbReference>
<dbReference type="GO" id="GO:0003677">
    <property type="term" value="F:DNA binding"/>
    <property type="evidence" value="ECO:0007669"/>
    <property type="project" value="UniProtKB-UniRule"/>
</dbReference>
<evidence type="ECO:0000313" key="7">
    <source>
        <dbReference type="EMBL" id="AOS61491.1"/>
    </source>
</evidence>
<proteinExistence type="predicted"/>
<dbReference type="InterPro" id="IPR044068">
    <property type="entry name" value="CB"/>
</dbReference>
<feature type="domain" description="Core-binding (CB)" evidence="6">
    <location>
        <begin position="63"/>
        <end position="178"/>
    </location>
</feature>
<keyword evidence="3" id="KW-0233">DNA recombination</keyword>
<dbReference type="Gene3D" id="1.10.150.130">
    <property type="match status" value="1"/>
</dbReference>
<dbReference type="AlphaFoldDB" id="A0AAC9HMH8"/>
<evidence type="ECO:0000259" key="5">
    <source>
        <dbReference type="PROSITE" id="PS51898"/>
    </source>
</evidence>
<dbReference type="Gene3D" id="1.10.443.10">
    <property type="entry name" value="Intergrase catalytic core"/>
    <property type="match status" value="1"/>
</dbReference>
<dbReference type="PANTHER" id="PTHR30349">
    <property type="entry name" value="PHAGE INTEGRASE-RELATED"/>
    <property type="match status" value="1"/>
</dbReference>
<dbReference type="Pfam" id="PF14659">
    <property type="entry name" value="Phage_int_SAM_3"/>
    <property type="match status" value="1"/>
</dbReference>
<evidence type="ECO:0000256" key="2">
    <source>
        <dbReference type="ARBA" id="ARBA00023125"/>
    </source>
</evidence>
<dbReference type="CDD" id="cd01189">
    <property type="entry name" value="INT_ICEBs1_C_like"/>
    <property type="match status" value="1"/>
</dbReference>
<dbReference type="GO" id="GO:0006310">
    <property type="term" value="P:DNA recombination"/>
    <property type="evidence" value="ECO:0007669"/>
    <property type="project" value="UniProtKB-KW"/>
</dbReference>
<evidence type="ECO:0000256" key="4">
    <source>
        <dbReference type="PROSITE-ProRule" id="PRU01248"/>
    </source>
</evidence>
<dbReference type="PROSITE" id="PS51900">
    <property type="entry name" value="CB"/>
    <property type="match status" value="1"/>
</dbReference>
<evidence type="ECO:0000313" key="8">
    <source>
        <dbReference type="Proteomes" id="UP000095210"/>
    </source>
</evidence>